<accession>A0A1G9YVR9</accession>
<keyword evidence="3" id="KW-1185">Reference proteome</keyword>
<sequence>MSEPAEVPLRDAAFGAHPDADVHGAARSTDPRRRWLAGVALGGQGLYAAAVTALAPLLHGHNGRGSDPLFASLAASTLASHHRQLGCHGPARDLDARALALILGAGSSGRADPDDVDAAGAELDARLGLAADELGLGRLALARQLHGRAEEAFRDRPLGWRGRLRLRWVAAELALAAGEPERALNEAQKGFHLLSPPDSLRHHLKSELVLGVALNTLGSSEAAPLLQKVVDRTWTLRLAPLAWPSALVLATALPAEQDHWHELARRALSHVIGRSGAAQWRLIPGSPWLPSWLLRSSDRSATKEWSNFLTDKAPDRVKVRPAASDRDVERHSAVGRGSRDDGPDL</sequence>
<evidence type="ECO:0000256" key="1">
    <source>
        <dbReference type="SAM" id="MobiDB-lite"/>
    </source>
</evidence>
<protein>
    <recommendedName>
        <fullName evidence="4">Tetratricopeptide repeat-containing protein</fullName>
    </recommendedName>
</protein>
<evidence type="ECO:0000313" key="3">
    <source>
        <dbReference type="Proteomes" id="UP000183376"/>
    </source>
</evidence>
<reference evidence="2 3" key="1">
    <citation type="submission" date="2016-10" db="EMBL/GenBank/DDBJ databases">
        <authorList>
            <person name="de Groot N.N."/>
        </authorList>
    </citation>
    <scope>NUCLEOTIDE SEQUENCE [LARGE SCALE GENOMIC DNA]</scope>
    <source>
        <strain evidence="2 3">DSM 44149</strain>
    </source>
</reference>
<feature type="compositionally biased region" description="Basic and acidic residues" evidence="1">
    <location>
        <begin position="18"/>
        <end position="28"/>
    </location>
</feature>
<feature type="region of interest" description="Disordered" evidence="1">
    <location>
        <begin position="1"/>
        <end position="28"/>
    </location>
</feature>
<gene>
    <name evidence="2" type="ORF">SAMN04489726_5085</name>
</gene>
<feature type="region of interest" description="Disordered" evidence="1">
    <location>
        <begin position="319"/>
        <end position="345"/>
    </location>
</feature>
<organism evidence="2 3">
    <name type="scientific">Allokutzneria albata</name>
    <name type="common">Kibdelosporangium albatum</name>
    <dbReference type="NCBI Taxonomy" id="211114"/>
    <lineage>
        <taxon>Bacteria</taxon>
        <taxon>Bacillati</taxon>
        <taxon>Actinomycetota</taxon>
        <taxon>Actinomycetes</taxon>
        <taxon>Pseudonocardiales</taxon>
        <taxon>Pseudonocardiaceae</taxon>
        <taxon>Allokutzneria</taxon>
    </lineage>
</organism>
<dbReference type="AlphaFoldDB" id="A0A1G9YVR9"/>
<dbReference type="Proteomes" id="UP000183376">
    <property type="component" value="Chromosome I"/>
</dbReference>
<dbReference type="EMBL" id="LT629701">
    <property type="protein sequence ID" value="SDN13204.1"/>
    <property type="molecule type" value="Genomic_DNA"/>
</dbReference>
<evidence type="ECO:0000313" key="2">
    <source>
        <dbReference type="EMBL" id="SDN13204.1"/>
    </source>
</evidence>
<dbReference type="RefSeq" id="WP_052406890.1">
    <property type="nucleotide sequence ID" value="NZ_LT629701.1"/>
</dbReference>
<name>A0A1G9YVR9_ALLAB</name>
<evidence type="ECO:0008006" key="4">
    <source>
        <dbReference type="Google" id="ProtNLM"/>
    </source>
</evidence>
<dbReference type="STRING" id="211114.SAMN04489726_5085"/>
<proteinExistence type="predicted"/>